<evidence type="ECO:0000256" key="4">
    <source>
        <dbReference type="ARBA" id="ARBA00012458"/>
    </source>
</evidence>
<evidence type="ECO:0000256" key="3">
    <source>
        <dbReference type="ARBA" id="ARBA00004763"/>
    </source>
</evidence>
<dbReference type="Pfam" id="PF00809">
    <property type="entry name" value="Pterin_bind"/>
    <property type="match status" value="1"/>
</dbReference>
<evidence type="ECO:0000256" key="1">
    <source>
        <dbReference type="ARBA" id="ARBA00000012"/>
    </source>
</evidence>
<feature type="domain" description="Pterin-binding" evidence="9">
    <location>
        <begin position="1"/>
        <end position="204"/>
    </location>
</feature>
<keyword evidence="8" id="KW-0289">Folate biosynthesis</keyword>
<dbReference type="EC" id="2.5.1.15" evidence="4"/>
<evidence type="ECO:0000256" key="7">
    <source>
        <dbReference type="ARBA" id="ARBA00022842"/>
    </source>
</evidence>
<dbReference type="GO" id="GO:0046872">
    <property type="term" value="F:metal ion binding"/>
    <property type="evidence" value="ECO:0007669"/>
    <property type="project" value="UniProtKB-KW"/>
</dbReference>
<gene>
    <name evidence="10" type="ORF">S01H1_70717</name>
</gene>
<dbReference type="PANTHER" id="PTHR20941">
    <property type="entry name" value="FOLATE SYNTHESIS PROTEINS"/>
    <property type="match status" value="1"/>
</dbReference>
<keyword evidence="6" id="KW-0479">Metal-binding</keyword>
<feature type="non-terminal residue" evidence="10">
    <location>
        <position position="1"/>
    </location>
</feature>
<dbReference type="PROSITE" id="PS50972">
    <property type="entry name" value="PTERIN_BINDING"/>
    <property type="match status" value="1"/>
</dbReference>
<accession>X0WXN6</accession>
<organism evidence="10">
    <name type="scientific">marine sediment metagenome</name>
    <dbReference type="NCBI Taxonomy" id="412755"/>
    <lineage>
        <taxon>unclassified sequences</taxon>
        <taxon>metagenomes</taxon>
        <taxon>ecological metagenomes</taxon>
    </lineage>
</organism>
<evidence type="ECO:0000256" key="8">
    <source>
        <dbReference type="ARBA" id="ARBA00022909"/>
    </source>
</evidence>
<dbReference type="InterPro" id="IPR000489">
    <property type="entry name" value="Pterin-binding_dom"/>
</dbReference>
<dbReference type="GO" id="GO:0005829">
    <property type="term" value="C:cytosol"/>
    <property type="evidence" value="ECO:0007669"/>
    <property type="project" value="TreeGrafter"/>
</dbReference>
<dbReference type="PANTHER" id="PTHR20941:SF1">
    <property type="entry name" value="FOLIC ACID SYNTHESIS PROTEIN FOL1"/>
    <property type="match status" value="1"/>
</dbReference>
<evidence type="ECO:0000256" key="5">
    <source>
        <dbReference type="ARBA" id="ARBA00022679"/>
    </source>
</evidence>
<keyword evidence="7" id="KW-0460">Magnesium</keyword>
<dbReference type="GO" id="GO:0046654">
    <property type="term" value="P:tetrahydrofolate biosynthetic process"/>
    <property type="evidence" value="ECO:0007669"/>
    <property type="project" value="TreeGrafter"/>
</dbReference>
<dbReference type="InterPro" id="IPR011005">
    <property type="entry name" value="Dihydropteroate_synth-like_sf"/>
</dbReference>
<evidence type="ECO:0000256" key="6">
    <source>
        <dbReference type="ARBA" id="ARBA00022723"/>
    </source>
</evidence>
<comment type="catalytic activity">
    <reaction evidence="1">
        <text>(7,8-dihydropterin-6-yl)methyl diphosphate + 4-aminobenzoate = 7,8-dihydropteroate + diphosphate</text>
        <dbReference type="Rhea" id="RHEA:19949"/>
        <dbReference type="ChEBI" id="CHEBI:17836"/>
        <dbReference type="ChEBI" id="CHEBI:17839"/>
        <dbReference type="ChEBI" id="CHEBI:33019"/>
        <dbReference type="ChEBI" id="CHEBI:72950"/>
        <dbReference type="EC" id="2.5.1.15"/>
    </reaction>
</comment>
<dbReference type="InterPro" id="IPR006390">
    <property type="entry name" value="DHP_synth_dom"/>
</dbReference>
<evidence type="ECO:0000313" key="10">
    <source>
        <dbReference type="EMBL" id="GAG35729.1"/>
    </source>
</evidence>
<comment type="caution">
    <text evidence="10">The sequence shown here is derived from an EMBL/GenBank/DDBJ whole genome shotgun (WGS) entry which is preliminary data.</text>
</comment>
<dbReference type="NCBIfam" id="TIGR01496">
    <property type="entry name" value="DHPS"/>
    <property type="match status" value="1"/>
</dbReference>
<dbReference type="GO" id="GO:0004156">
    <property type="term" value="F:dihydropteroate synthase activity"/>
    <property type="evidence" value="ECO:0007669"/>
    <property type="project" value="UniProtKB-EC"/>
</dbReference>
<proteinExistence type="predicted"/>
<sequence length="215" mass="23152">QEIERVIPVIEKLADHLPIPISIDTMKAEVARRAIAAGASMINDVSALRFDPDLGAVAREFGTPVVLMHMLGNPKTMQDSPTYDNLIADISDFLKDAIARAQKQGISRSKLIVDPGIGFGKTVSHNLLLIRHLQSFASLGVPILIGPSRKAFIRKLLKDDHNDDIPPDLPIVETGSQAAVAAAALCGAHIVRVHDVANTRATIRILDAIRGAQDN</sequence>
<evidence type="ECO:0000256" key="2">
    <source>
        <dbReference type="ARBA" id="ARBA00001946"/>
    </source>
</evidence>
<reference evidence="10" key="1">
    <citation type="journal article" date="2014" name="Front. Microbiol.">
        <title>High frequency of phylogenetically diverse reductive dehalogenase-homologous genes in deep subseafloor sedimentary metagenomes.</title>
        <authorList>
            <person name="Kawai M."/>
            <person name="Futagami T."/>
            <person name="Toyoda A."/>
            <person name="Takaki Y."/>
            <person name="Nishi S."/>
            <person name="Hori S."/>
            <person name="Arai W."/>
            <person name="Tsubouchi T."/>
            <person name="Morono Y."/>
            <person name="Uchiyama I."/>
            <person name="Ito T."/>
            <person name="Fujiyama A."/>
            <person name="Inagaki F."/>
            <person name="Takami H."/>
        </authorList>
    </citation>
    <scope>NUCLEOTIDE SEQUENCE</scope>
    <source>
        <strain evidence="10">Expedition CK06-06</strain>
    </source>
</reference>
<dbReference type="GO" id="GO:0046656">
    <property type="term" value="P:folic acid biosynthetic process"/>
    <property type="evidence" value="ECO:0007669"/>
    <property type="project" value="UniProtKB-KW"/>
</dbReference>
<dbReference type="AlphaFoldDB" id="X0WXN6"/>
<dbReference type="SUPFAM" id="SSF51717">
    <property type="entry name" value="Dihydropteroate synthetase-like"/>
    <property type="match status" value="1"/>
</dbReference>
<name>X0WXN6_9ZZZZ</name>
<keyword evidence="5" id="KW-0808">Transferase</keyword>
<comment type="pathway">
    <text evidence="3">Cofactor biosynthesis; tetrahydrofolate biosynthesis; 7,8-dihydrofolate from 2-amino-4-hydroxy-6-hydroxymethyl-7,8-dihydropteridine diphosphate and 4-aminobenzoate: step 1/2.</text>
</comment>
<dbReference type="EMBL" id="BARS01047040">
    <property type="protein sequence ID" value="GAG35729.1"/>
    <property type="molecule type" value="Genomic_DNA"/>
</dbReference>
<protein>
    <recommendedName>
        <fullName evidence="4">dihydropteroate synthase</fullName>
        <ecNumber evidence="4">2.5.1.15</ecNumber>
    </recommendedName>
</protein>
<dbReference type="Gene3D" id="3.20.20.20">
    <property type="entry name" value="Dihydropteroate synthase-like"/>
    <property type="match status" value="1"/>
</dbReference>
<evidence type="ECO:0000259" key="9">
    <source>
        <dbReference type="PROSITE" id="PS50972"/>
    </source>
</evidence>
<dbReference type="InterPro" id="IPR045031">
    <property type="entry name" value="DHP_synth-like"/>
</dbReference>
<comment type="cofactor">
    <cofactor evidence="2">
        <name>Mg(2+)</name>
        <dbReference type="ChEBI" id="CHEBI:18420"/>
    </cofactor>
</comment>